<dbReference type="AlphaFoldDB" id="A0A0M3HKQ8"/>
<keyword evidence="1" id="KW-0812">Transmembrane</keyword>
<evidence type="ECO:0000313" key="2">
    <source>
        <dbReference type="Proteomes" id="UP000036681"/>
    </source>
</evidence>
<keyword evidence="2" id="KW-1185">Reference proteome</keyword>
<keyword evidence="1" id="KW-0472">Membrane</keyword>
<dbReference type="Proteomes" id="UP000036681">
    <property type="component" value="Unplaced"/>
</dbReference>
<protein>
    <submittedName>
        <fullName evidence="3">MARVEL domain-containing protein</fullName>
    </submittedName>
</protein>
<sequence>MVSSRTATWTVVVFELVLSCTAFIASLAIICAQLQSTSEYEERKSPRFYIISLSYSSFFLFSFLLILATIMAMFGLSGRRSAMIIPHILLMVSSFLL</sequence>
<dbReference type="WBParaSite" id="ALUE_0000210301-mRNA-1">
    <property type="protein sequence ID" value="ALUE_0000210301-mRNA-1"/>
    <property type="gene ID" value="ALUE_0000210301"/>
</dbReference>
<feature type="transmembrane region" description="Helical" evidence="1">
    <location>
        <begin position="55"/>
        <end position="76"/>
    </location>
</feature>
<reference evidence="3" key="1">
    <citation type="submission" date="2017-02" db="UniProtKB">
        <authorList>
            <consortium name="WormBaseParasite"/>
        </authorList>
    </citation>
    <scope>IDENTIFICATION</scope>
</reference>
<proteinExistence type="predicted"/>
<evidence type="ECO:0000256" key="1">
    <source>
        <dbReference type="SAM" id="Phobius"/>
    </source>
</evidence>
<feature type="transmembrane region" description="Helical" evidence="1">
    <location>
        <begin position="12"/>
        <end position="35"/>
    </location>
</feature>
<evidence type="ECO:0000313" key="3">
    <source>
        <dbReference type="WBParaSite" id="ALUE_0000210301-mRNA-1"/>
    </source>
</evidence>
<name>A0A0M3HKQ8_ASCLU</name>
<organism evidence="2 3">
    <name type="scientific">Ascaris lumbricoides</name>
    <name type="common">Giant roundworm</name>
    <dbReference type="NCBI Taxonomy" id="6252"/>
    <lineage>
        <taxon>Eukaryota</taxon>
        <taxon>Metazoa</taxon>
        <taxon>Ecdysozoa</taxon>
        <taxon>Nematoda</taxon>
        <taxon>Chromadorea</taxon>
        <taxon>Rhabditida</taxon>
        <taxon>Spirurina</taxon>
        <taxon>Ascaridomorpha</taxon>
        <taxon>Ascaridoidea</taxon>
        <taxon>Ascarididae</taxon>
        <taxon>Ascaris</taxon>
    </lineage>
</organism>
<accession>A0A0M3HKQ8</accession>
<keyword evidence="1" id="KW-1133">Transmembrane helix</keyword>